<evidence type="ECO:0000313" key="2">
    <source>
        <dbReference type="EMBL" id="MBD7967175.1"/>
    </source>
</evidence>
<feature type="coiled-coil region" evidence="1">
    <location>
        <begin position="8"/>
        <end position="42"/>
    </location>
</feature>
<organism evidence="2 3">
    <name type="scientific">Paenibacillus gallinarum</name>
    <dbReference type="NCBI Taxonomy" id="2762232"/>
    <lineage>
        <taxon>Bacteria</taxon>
        <taxon>Bacillati</taxon>
        <taxon>Bacillota</taxon>
        <taxon>Bacilli</taxon>
        <taxon>Bacillales</taxon>
        <taxon>Paenibacillaceae</taxon>
        <taxon>Paenibacillus</taxon>
    </lineage>
</organism>
<gene>
    <name evidence="2" type="ORF">H9647_03785</name>
</gene>
<proteinExistence type="predicted"/>
<keyword evidence="3" id="KW-1185">Reference proteome</keyword>
<comment type="caution">
    <text evidence="2">The sequence shown here is derived from an EMBL/GenBank/DDBJ whole genome shotgun (WGS) entry which is preliminary data.</text>
</comment>
<evidence type="ECO:0000256" key="1">
    <source>
        <dbReference type="SAM" id="Coils"/>
    </source>
</evidence>
<sequence>MCFLFCNCRRLAAQIQRLKERVEELTAKADLLQDRLSQLESEVRSGLTVNLELQTFFESKIGRNISISTTSITVIGTVLAAGVDAVEIRENTGDIVIIPYNNISVAQ</sequence>
<dbReference type="Proteomes" id="UP000608071">
    <property type="component" value="Unassembled WGS sequence"/>
</dbReference>
<keyword evidence="1" id="KW-0175">Coiled coil</keyword>
<dbReference type="EMBL" id="JACSQL010000001">
    <property type="protein sequence ID" value="MBD7967175.1"/>
    <property type="molecule type" value="Genomic_DNA"/>
</dbReference>
<evidence type="ECO:0008006" key="4">
    <source>
        <dbReference type="Google" id="ProtNLM"/>
    </source>
</evidence>
<accession>A0ABR8SUL1</accession>
<reference evidence="2 3" key="1">
    <citation type="submission" date="2020-08" db="EMBL/GenBank/DDBJ databases">
        <title>A Genomic Blueprint of the Chicken Gut Microbiome.</title>
        <authorList>
            <person name="Gilroy R."/>
            <person name="Ravi A."/>
            <person name="Getino M."/>
            <person name="Pursley I."/>
            <person name="Horton D.L."/>
            <person name="Alikhan N.-F."/>
            <person name="Baker D."/>
            <person name="Gharbi K."/>
            <person name="Hall N."/>
            <person name="Watson M."/>
            <person name="Adriaenssens E.M."/>
            <person name="Foster-Nyarko E."/>
            <person name="Jarju S."/>
            <person name="Secka A."/>
            <person name="Antonio M."/>
            <person name="Oren A."/>
            <person name="Chaudhuri R."/>
            <person name="La Ragione R.M."/>
            <person name="Hildebrand F."/>
            <person name="Pallen M.J."/>
        </authorList>
    </citation>
    <scope>NUCLEOTIDE SEQUENCE [LARGE SCALE GENOMIC DNA]</scope>
    <source>
        <strain evidence="2 3">Sa2BVA9</strain>
    </source>
</reference>
<dbReference type="RefSeq" id="WP_191798301.1">
    <property type="nucleotide sequence ID" value="NZ_JACSQL010000001.1"/>
</dbReference>
<name>A0ABR8SUL1_9BACL</name>
<evidence type="ECO:0000313" key="3">
    <source>
        <dbReference type="Proteomes" id="UP000608071"/>
    </source>
</evidence>
<protein>
    <recommendedName>
        <fullName evidence="4">DUF2642 domain-containing protein</fullName>
    </recommendedName>
</protein>